<accession>A0A841E7S9</accession>
<dbReference type="Proteomes" id="UP000578077">
    <property type="component" value="Unassembled WGS sequence"/>
</dbReference>
<comment type="caution">
    <text evidence="14">The sequence shown here is derived from an EMBL/GenBank/DDBJ whole genome shotgun (WGS) entry which is preliminary data.</text>
</comment>
<feature type="binding site" evidence="9">
    <location>
        <position position="531"/>
    </location>
    <ligand>
        <name>substrate</name>
    </ligand>
</feature>
<evidence type="ECO:0000256" key="8">
    <source>
        <dbReference type="PIRSR" id="PIRSR001100-1"/>
    </source>
</evidence>
<feature type="compositionally biased region" description="Acidic residues" evidence="12">
    <location>
        <begin position="143"/>
        <end position="176"/>
    </location>
</feature>
<dbReference type="InterPro" id="IPR012291">
    <property type="entry name" value="CBM2_carb-bd_dom_sf"/>
</dbReference>
<dbReference type="SUPFAM" id="SSF49384">
    <property type="entry name" value="Carbohydrate-binding domain"/>
    <property type="match status" value="1"/>
</dbReference>
<feature type="active site" evidence="10">
    <location>
        <position position="266"/>
    </location>
</feature>
<feature type="compositionally biased region" description="Polar residues" evidence="12">
    <location>
        <begin position="91"/>
        <end position="116"/>
    </location>
</feature>
<dbReference type="PIRSF" id="PIRSF001100">
    <property type="entry name" value="Beta_cellobiohydrolase"/>
    <property type="match status" value="1"/>
</dbReference>
<dbReference type="PROSITE" id="PS00655">
    <property type="entry name" value="GLYCOSYL_HYDROL_F6_1"/>
    <property type="match status" value="1"/>
</dbReference>
<dbReference type="AlphaFoldDB" id="A0A841E7S9"/>
<feature type="binding site" evidence="9">
    <location>
        <position position="369"/>
    </location>
    <ligand>
        <name>substrate</name>
    </ligand>
</feature>
<gene>
    <name evidence="14" type="ORF">HNR25_002285</name>
</gene>
<keyword evidence="2 11" id="KW-0378">Hydrolase</keyword>
<dbReference type="EC" id="3.2.1.-" evidence="11"/>
<dbReference type="Gene3D" id="2.60.40.290">
    <property type="match status" value="1"/>
</dbReference>
<feature type="binding site" evidence="9">
    <location>
        <position position="504"/>
    </location>
    <ligand>
        <name>substrate</name>
    </ligand>
</feature>
<organism evidence="14 15">
    <name type="scientific">Streptomonospora salina</name>
    <dbReference type="NCBI Taxonomy" id="104205"/>
    <lineage>
        <taxon>Bacteria</taxon>
        <taxon>Bacillati</taxon>
        <taxon>Actinomycetota</taxon>
        <taxon>Actinomycetes</taxon>
        <taxon>Streptosporangiales</taxon>
        <taxon>Nocardiopsidaceae</taxon>
        <taxon>Streptomonospora</taxon>
    </lineage>
</organism>
<dbReference type="GO" id="GO:0004553">
    <property type="term" value="F:hydrolase activity, hydrolyzing O-glycosyl compounds"/>
    <property type="evidence" value="ECO:0007669"/>
    <property type="project" value="InterPro"/>
</dbReference>
<dbReference type="GO" id="GO:0030245">
    <property type="term" value="P:cellulose catabolic process"/>
    <property type="evidence" value="ECO:0007669"/>
    <property type="project" value="UniProtKB-KW"/>
</dbReference>
<dbReference type="InterPro" id="IPR001919">
    <property type="entry name" value="CBD2"/>
</dbReference>
<evidence type="ECO:0000256" key="12">
    <source>
        <dbReference type="SAM" id="MobiDB-lite"/>
    </source>
</evidence>
<keyword evidence="15" id="KW-1185">Reference proteome</keyword>
<dbReference type="InterPro" id="IPR001524">
    <property type="entry name" value="Glyco_hydro_6_CS"/>
</dbReference>
<evidence type="ECO:0000256" key="11">
    <source>
        <dbReference type="RuleBase" id="RU361186"/>
    </source>
</evidence>
<protein>
    <recommendedName>
        <fullName evidence="11">Glucanase</fullName>
        <ecNumber evidence="11">3.2.1.-</ecNumber>
    </recommendedName>
</protein>
<feature type="domain" description="CBM2" evidence="13">
    <location>
        <begin position="36"/>
        <end position="143"/>
    </location>
</feature>
<dbReference type="PANTHER" id="PTHR34876:SF4">
    <property type="entry name" value="1,4-BETA-D-GLUCAN CELLOBIOHYDROLASE C-RELATED"/>
    <property type="match status" value="1"/>
</dbReference>
<feature type="compositionally biased region" description="Basic and acidic residues" evidence="12">
    <location>
        <begin position="546"/>
        <end position="555"/>
    </location>
</feature>
<dbReference type="Pfam" id="PF00553">
    <property type="entry name" value="CBM_2"/>
    <property type="match status" value="1"/>
</dbReference>
<dbReference type="PANTHER" id="PTHR34876">
    <property type="match status" value="1"/>
</dbReference>
<feature type="region of interest" description="Disordered" evidence="12">
    <location>
        <begin position="91"/>
        <end position="210"/>
    </location>
</feature>
<evidence type="ECO:0000256" key="9">
    <source>
        <dbReference type="PIRSR" id="PIRSR001100-2"/>
    </source>
</evidence>
<feature type="chain" id="PRO_5033104347" description="Glucanase" evidence="11">
    <location>
        <begin position="40"/>
        <end position="599"/>
    </location>
</feature>
<feature type="region of interest" description="Disordered" evidence="12">
    <location>
        <begin position="467"/>
        <end position="579"/>
    </location>
</feature>
<dbReference type="PRINTS" id="PR00733">
    <property type="entry name" value="GLHYDRLASE6"/>
</dbReference>
<keyword evidence="1 11" id="KW-0732">Signal</keyword>
<keyword evidence="7 11" id="KW-0624">Polysaccharide degradation</keyword>
<dbReference type="SUPFAM" id="SSF51989">
    <property type="entry name" value="Glycosyl hydrolases family 6, cellulases"/>
    <property type="match status" value="1"/>
</dbReference>
<feature type="active site" description="Proton donor" evidence="8">
    <location>
        <position position="313"/>
    </location>
</feature>
<sequence>MRAEPQSGRARWRSGKAIAGVSALALGAGALGVALPAYAAEGCEVDYTVANEWSSGFTANVEVTNLGDPVDSWELVWEFPGDQQVSNGWNADLSQSGQTVTASGSGWNGSIPTDGSAQFGFNGDGSGEIPGEFTLNGVVCDGGTDEPDPEPTDDPDPEPTDDPDPEPTDDPDPDPEPGERVDNPYEGADLYVNPVWSDNASGEPGGDAIADEPTALWLDRIGAIAGNDSPTTGDMGLRDHLDEAVAQAGDRPMNIQVVVYNLPGRDCAALSSHGELGQEEIGRYKTEYIDVIADIMDDEKYSDLRISTIIEPDSLPNLVTNVGSRDTATENCDTMLDNGNYVEGVGYALSELGEIPNVYNYVDAGHHGWLGWDTNLSPSVEVFHEAANTAGATVDDVHGFAVNTANYSALEEPHFDVDDTVNGQQVRQSDWVDWNQYVDEQSFAQALRDEAVSQGFDSDVGMLIDTSRNGWGGSERPTEPSSSDDLNTFIEDSRTDRRIHPGNWCNQSGAGLGERPEAAPASGIDAYSWIKPPGESDGNSEPIDNDEGKGFDRMCDPTYEGNVRNGNSPSGALPNAPVSGHWFSAQFQELLDNAHPSVQ</sequence>
<feature type="active site" description="Proton acceptor" evidence="8">
    <location>
        <position position="537"/>
    </location>
</feature>
<evidence type="ECO:0000259" key="13">
    <source>
        <dbReference type="PROSITE" id="PS51173"/>
    </source>
</evidence>
<dbReference type="PROSITE" id="PS51173">
    <property type="entry name" value="CBM2"/>
    <property type="match status" value="1"/>
</dbReference>
<evidence type="ECO:0000256" key="2">
    <source>
        <dbReference type="ARBA" id="ARBA00022801"/>
    </source>
</evidence>
<dbReference type="Gene3D" id="3.20.20.40">
    <property type="entry name" value="1, 4-beta cellobiohydrolase"/>
    <property type="match status" value="1"/>
</dbReference>
<dbReference type="InterPro" id="IPR008965">
    <property type="entry name" value="CBM2/CBM3_carb-bd_dom_sf"/>
</dbReference>
<dbReference type="InterPro" id="IPR036434">
    <property type="entry name" value="Beta_cellobiohydrolase_sf"/>
</dbReference>
<evidence type="ECO:0000256" key="5">
    <source>
        <dbReference type="ARBA" id="ARBA00023277"/>
    </source>
</evidence>
<dbReference type="EMBL" id="JACHLY010000001">
    <property type="protein sequence ID" value="MBB5998534.1"/>
    <property type="molecule type" value="Genomic_DNA"/>
</dbReference>
<evidence type="ECO:0000256" key="4">
    <source>
        <dbReference type="ARBA" id="ARBA00023157"/>
    </source>
</evidence>
<dbReference type="InterPro" id="IPR016288">
    <property type="entry name" value="Beta_cellobiohydrolase"/>
</dbReference>
<keyword evidence="6 11" id="KW-0326">Glycosidase</keyword>
<evidence type="ECO:0000256" key="3">
    <source>
        <dbReference type="ARBA" id="ARBA00023001"/>
    </source>
</evidence>
<keyword evidence="4" id="KW-1015">Disulfide bond</keyword>
<comment type="similarity">
    <text evidence="11">Belongs to the glycosyl hydrolase family 6.</text>
</comment>
<reference evidence="14 15" key="1">
    <citation type="submission" date="2020-08" db="EMBL/GenBank/DDBJ databases">
        <title>Sequencing the genomes of 1000 actinobacteria strains.</title>
        <authorList>
            <person name="Klenk H.-P."/>
        </authorList>
    </citation>
    <scope>NUCLEOTIDE SEQUENCE [LARGE SCALE GENOMIC DNA]</scope>
    <source>
        <strain evidence="14 15">DSM 44593</strain>
    </source>
</reference>
<keyword evidence="5 11" id="KW-0119">Carbohydrate metabolism</keyword>
<dbReference type="Pfam" id="PF01341">
    <property type="entry name" value="Glyco_hydro_6"/>
    <property type="match status" value="1"/>
</dbReference>
<dbReference type="GO" id="GO:0030247">
    <property type="term" value="F:polysaccharide binding"/>
    <property type="evidence" value="ECO:0007669"/>
    <property type="project" value="UniProtKB-UniRule"/>
</dbReference>
<feature type="binding site" evidence="9">
    <location>
        <position position="219"/>
    </location>
    <ligand>
        <name>substrate</name>
    </ligand>
</feature>
<feature type="signal peptide" evidence="11">
    <location>
        <begin position="1"/>
        <end position="39"/>
    </location>
</feature>
<evidence type="ECO:0000256" key="7">
    <source>
        <dbReference type="ARBA" id="ARBA00023326"/>
    </source>
</evidence>
<name>A0A841E7S9_9ACTN</name>
<dbReference type="SMART" id="SM00637">
    <property type="entry name" value="CBD_II"/>
    <property type="match status" value="1"/>
</dbReference>
<feature type="binding site" evidence="9">
    <location>
        <position position="217"/>
    </location>
    <ligand>
        <name>substrate</name>
    </ligand>
</feature>
<keyword evidence="3 11" id="KW-0136">Cellulose degradation</keyword>
<proteinExistence type="inferred from homology"/>
<evidence type="ECO:0000256" key="10">
    <source>
        <dbReference type="PROSITE-ProRule" id="PRU10056"/>
    </source>
</evidence>
<feature type="binding site" evidence="9">
    <location>
        <position position="406"/>
    </location>
    <ligand>
        <name>substrate</name>
    </ligand>
</feature>
<evidence type="ECO:0000256" key="1">
    <source>
        <dbReference type="ARBA" id="ARBA00022729"/>
    </source>
</evidence>
<feature type="binding site" evidence="9">
    <location>
        <position position="535"/>
    </location>
    <ligand>
        <name>substrate</name>
    </ligand>
</feature>
<feature type="binding site" evidence="9">
    <location>
        <position position="366"/>
    </location>
    <ligand>
        <name>substrate</name>
    </ligand>
</feature>
<evidence type="ECO:0000313" key="14">
    <source>
        <dbReference type="EMBL" id="MBB5998534.1"/>
    </source>
</evidence>
<dbReference type="RefSeq" id="WP_184634842.1">
    <property type="nucleotide sequence ID" value="NZ_BAABKT010000007.1"/>
</dbReference>
<evidence type="ECO:0000256" key="6">
    <source>
        <dbReference type="ARBA" id="ARBA00023295"/>
    </source>
</evidence>
<evidence type="ECO:0000313" key="15">
    <source>
        <dbReference type="Proteomes" id="UP000578077"/>
    </source>
</evidence>